<keyword evidence="2" id="KW-0472">Membrane</keyword>
<comment type="caution">
    <text evidence="3">The sequence shown here is derived from an EMBL/GenBank/DDBJ whole genome shotgun (WGS) entry which is preliminary data.</text>
</comment>
<feature type="region of interest" description="Disordered" evidence="1">
    <location>
        <begin position="1"/>
        <end position="25"/>
    </location>
</feature>
<feature type="transmembrane region" description="Helical" evidence="2">
    <location>
        <begin position="60"/>
        <end position="80"/>
    </location>
</feature>
<keyword evidence="4" id="KW-1185">Reference proteome</keyword>
<evidence type="ECO:0000256" key="1">
    <source>
        <dbReference type="SAM" id="MobiDB-lite"/>
    </source>
</evidence>
<keyword evidence="2" id="KW-0812">Transmembrane</keyword>
<organism evidence="3 4">
    <name type="scientific">Cyclostephanos tholiformis</name>
    <dbReference type="NCBI Taxonomy" id="382380"/>
    <lineage>
        <taxon>Eukaryota</taxon>
        <taxon>Sar</taxon>
        <taxon>Stramenopiles</taxon>
        <taxon>Ochrophyta</taxon>
        <taxon>Bacillariophyta</taxon>
        <taxon>Coscinodiscophyceae</taxon>
        <taxon>Thalassiosirophycidae</taxon>
        <taxon>Stephanodiscales</taxon>
        <taxon>Stephanodiscaceae</taxon>
        <taxon>Cyclostephanos</taxon>
    </lineage>
</organism>
<name>A0ABD3RAS7_9STRA</name>
<sequence>MLSSTAVLRVASRSRGGRSMSTAAAPKFHKYKDAAPELMKTRPPPGHDHTVFEPPFSPPVVAASVIGVICSGYGMMYFGMRHQQYKQGYWK</sequence>
<dbReference type="EMBL" id="JALLPB020000365">
    <property type="protein sequence ID" value="KAL3809923.1"/>
    <property type="molecule type" value="Genomic_DNA"/>
</dbReference>
<evidence type="ECO:0000313" key="4">
    <source>
        <dbReference type="Proteomes" id="UP001530377"/>
    </source>
</evidence>
<reference evidence="3 4" key="1">
    <citation type="submission" date="2024-10" db="EMBL/GenBank/DDBJ databases">
        <title>Updated reference genomes for cyclostephanoid diatoms.</title>
        <authorList>
            <person name="Roberts W.R."/>
            <person name="Alverson A.J."/>
        </authorList>
    </citation>
    <scope>NUCLEOTIDE SEQUENCE [LARGE SCALE GENOMIC DNA]</scope>
    <source>
        <strain evidence="3 4">AJA228-03</strain>
    </source>
</reference>
<evidence type="ECO:0000313" key="3">
    <source>
        <dbReference type="EMBL" id="KAL3809923.1"/>
    </source>
</evidence>
<gene>
    <name evidence="3" type="ORF">ACHAXA_005337</name>
</gene>
<evidence type="ECO:0000256" key="2">
    <source>
        <dbReference type="SAM" id="Phobius"/>
    </source>
</evidence>
<accession>A0ABD3RAS7</accession>
<dbReference type="AlphaFoldDB" id="A0ABD3RAS7"/>
<proteinExistence type="predicted"/>
<keyword evidence="2" id="KW-1133">Transmembrane helix</keyword>
<dbReference type="Proteomes" id="UP001530377">
    <property type="component" value="Unassembled WGS sequence"/>
</dbReference>
<protein>
    <submittedName>
        <fullName evidence="3">Uncharacterized protein</fullName>
    </submittedName>
</protein>